<keyword evidence="2" id="KW-1185">Reference proteome</keyword>
<accession>A0ACA9SKF0</accession>
<feature type="non-terminal residue" evidence="1">
    <location>
        <position position="238"/>
    </location>
</feature>
<comment type="caution">
    <text evidence="1">The sequence shown here is derived from an EMBL/GenBank/DDBJ whole genome shotgun (WGS) entry which is preliminary data.</text>
</comment>
<organism evidence="1 2">
    <name type="scientific">Racocetra persica</name>
    <dbReference type="NCBI Taxonomy" id="160502"/>
    <lineage>
        <taxon>Eukaryota</taxon>
        <taxon>Fungi</taxon>
        <taxon>Fungi incertae sedis</taxon>
        <taxon>Mucoromycota</taxon>
        <taxon>Glomeromycotina</taxon>
        <taxon>Glomeromycetes</taxon>
        <taxon>Diversisporales</taxon>
        <taxon>Gigasporaceae</taxon>
        <taxon>Racocetra</taxon>
    </lineage>
</organism>
<sequence>MNESYESLKEIFQENFQEETFQENFQEEIFQEEIFQEENLQEENLQEENLQEENLQENSQESAFKKSAGWPLTGVWNFFNKGASVKGHSSGQCNVCGTFWARAKPVDLEEHLALNCPNQDKDIIDFYTQVVANRQGQSQALSQEIIPGTNLSKRKRKLTSGQILLSKFLESTELTPQRENSINSALIKTFIVCNIPFHIISNLYFIDVLRELRPGYQPPSRQLFAGRLLNAEIIKVNQ</sequence>
<dbReference type="Proteomes" id="UP000789920">
    <property type="component" value="Unassembled WGS sequence"/>
</dbReference>
<gene>
    <name evidence="1" type="ORF">RPERSI_LOCUS31918</name>
</gene>
<protein>
    <submittedName>
        <fullName evidence="1">16113_t:CDS:1</fullName>
    </submittedName>
</protein>
<dbReference type="EMBL" id="CAJVQC010130668">
    <property type="protein sequence ID" value="CAG8841531.1"/>
    <property type="molecule type" value="Genomic_DNA"/>
</dbReference>
<name>A0ACA9SKF0_9GLOM</name>
<evidence type="ECO:0000313" key="2">
    <source>
        <dbReference type="Proteomes" id="UP000789920"/>
    </source>
</evidence>
<evidence type="ECO:0000313" key="1">
    <source>
        <dbReference type="EMBL" id="CAG8841531.1"/>
    </source>
</evidence>
<proteinExistence type="predicted"/>
<reference evidence="1" key="1">
    <citation type="submission" date="2021-06" db="EMBL/GenBank/DDBJ databases">
        <authorList>
            <person name="Kallberg Y."/>
            <person name="Tangrot J."/>
            <person name="Rosling A."/>
        </authorList>
    </citation>
    <scope>NUCLEOTIDE SEQUENCE</scope>
    <source>
        <strain evidence="1">MA461A</strain>
    </source>
</reference>